<dbReference type="Proteomes" id="UP000590868">
    <property type="component" value="Unassembled WGS sequence"/>
</dbReference>
<evidence type="ECO:0000256" key="5">
    <source>
        <dbReference type="ARBA" id="ARBA00022801"/>
    </source>
</evidence>
<dbReference type="GO" id="GO:0016787">
    <property type="term" value="F:hydrolase activity"/>
    <property type="evidence" value="ECO:0007669"/>
    <property type="project" value="UniProtKB-KW"/>
</dbReference>
<evidence type="ECO:0000256" key="4">
    <source>
        <dbReference type="ARBA" id="ARBA00022759"/>
    </source>
</evidence>
<keyword evidence="5" id="KW-0378">Hydrolase</keyword>
<reference evidence="8 9" key="1">
    <citation type="submission" date="2019-09" db="EMBL/GenBank/DDBJ databases">
        <title>Bird 10,000 Genomes (B10K) Project - Family phase.</title>
        <authorList>
            <person name="Zhang G."/>
        </authorList>
    </citation>
    <scope>NUCLEOTIDE SEQUENCE [LARGE SCALE GENOMIC DNA]</scope>
    <source>
        <strain evidence="8">B10K-DU-001-55</strain>
        <tissue evidence="8">Muscle</tissue>
    </source>
</reference>
<dbReference type="InterPro" id="IPR043128">
    <property type="entry name" value="Rev_trsase/Diguanyl_cyclase"/>
</dbReference>
<keyword evidence="3" id="KW-0540">Nuclease</keyword>
<evidence type="ECO:0000256" key="6">
    <source>
        <dbReference type="ARBA" id="ARBA00022918"/>
    </source>
</evidence>
<organism evidence="8 9">
    <name type="scientific">Heliornis fulica</name>
    <name type="common">sungrebe</name>
    <dbReference type="NCBI Taxonomy" id="54369"/>
    <lineage>
        <taxon>Eukaryota</taxon>
        <taxon>Metazoa</taxon>
        <taxon>Chordata</taxon>
        <taxon>Craniata</taxon>
        <taxon>Vertebrata</taxon>
        <taxon>Euteleostomi</taxon>
        <taxon>Archelosauria</taxon>
        <taxon>Archosauria</taxon>
        <taxon>Dinosauria</taxon>
        <taxon>Saurischia</taxon>
        <taxon>Theropoda</taxon>
        <taxon>Coelurosauria</taxon>
        <taxon>Aves</taxon>
        <taxon>Neognathae</taxon>
        <taxon>Neoaves</taxon>
        <taxon>Gruiformes</taxon>
        <taxon>Heliornithidae</taxon>
        <taxon>Heliornis</taxon>
    </lineage>
</organism>
<name>A0A7L2AVY7_9GRUI</name>
<sequence>PWKYLGLITTAQRVMPQPVKLDVTVRTLTDAQKLMGSLNWVQSYLGLTTSQLQPLF</sequence>
<dbReference type="EMBL" id="VXBZ01006173">
    <property type="protein sequence ID" value="NXP49574.1"/>
    <property type="molecule type" value="Genomic_DNA"/>
</dbReference>
<accession>A0A7L2AVY7</accession>
<dbReference type="SUPFAM" id="SSF56672">
    <property type="entry name" value="DNA/RNA polymerases"/>
    <property type="match status" value="1"/>
</dbReference>
<evidence type="ECO:0000256" key="1">
    <source>
        <dbReference type="ARBA" id="ARBA00022679"/>
    </source>
</evidence>
<keyword evidence="4" id="KW-0255">Endonuclease</keyword>
<dbReference type="AlphaFoldDB" id="A0A7L2AVY7"/>
<evidence type="ECO:0000313" key="8">
    <source>
        <dbReference type="EMBL" id="NXP49574.1"/>
    </source>
</evidence>
<evidence type="ECO:0000256" key="3">
    <source>
        <dbReference type="ARBA" id="ARBA00022722"/>
    </source>
</evidence>
<dbReference type="PANTHER" id="PTHR41694:SF3">
    <property type="entry name" value="RNA-DIRECTED DNA POLYMERASE-RELATED"/>
    <property type="match status" value="1"/>
</dbReference>
<dbReference type="PANTHER" id="PTHR41694">
    <property type="entry name" value="ENDOGENOUS RETROVIRUS GROUP K MEMBER POL PROTEIN"/>
    <property type="match status" value="1"/>
</dbReference>
<dbReference type="Pfam" id="PF06817">
    <property type="entry name" value="RVT_thumb"/>
    <property type="match status" value="1"/>
</dbReference>
<keyword evidence="1" id="KW-0808">Transferase</keyword>
<dbReference type="GO" id="GO:0004519">
    <property type="term" value="F:endonuclease activity"/>
    <property type="evidence" value="ECO:0007669"/>
    <property type="project" value="UniProtKB-KW"/>
</dbReference>
<comment type="caution">
    <text evidence="8">The sequence shown here is derived from an EMBL/GenBank/DDBJ whole genome shotgun (WGS) entry which is preliminary data.</text>
</comment>
<feature type="non-terminal residue" evidence="8">
    <location>
        <position position="56"/>
    </location>
</feature>
<evidence type="ECO:0000259" key="7">
    <source>
        <dbReference type="Pfam" id="PF06817"/>
    </source>
</evidence>
<keyword evidence="2" id="KW-0548">Nucleotidyltransferase</keyword>
<keyword evidence="6" id="KW-0695">RNA-directed DNA polymerase</keyword>
<evidence type="ECO:0000313" key="9">
    <source>
        <dbReference type="Proteomes" id="UP000590868"/>
    </source>
</evidence>
<proteinExistence type="predicted"/>
<keyword evidence="9" id="KW-1185">Reference proteome</keyword>
<dbReference type="OrthoDB" id="6773263at2759"/>
<dbReference type="InterPro" id="IPR043502">
    <property type="entry name" value="DNA/RNA_pol_sf"/>
</dbReference>
<feature type="non-terminal residue" evidence="8">
    <location>
        <position position="1"/>
    </location>
</feature>
<evidence type="ECO:0000256" key="2">
    <source>
        <dbReference type="ARBA" id="ARBA00022695"/>
    </source>
</evidence>
<protein>
    <submittedName>
        <fullName evidence="8">POK8 protein</fullName>
    </submittedName>
</protein>
<dbReference type="GO" id="GO:0003964">
    <property type="term" value="F:RNA-directed DNA polymerase activity"/>
    <property type="evidence" value="ECO:0007669"/>
    <property type="project" value="UniProtKB-KW"/>
</dbReference>
<dbReference type="Gene3D" id="3.30.70.270">
    <property type="match status" value="1"/>
</dbReference>
<gene>
    <name evidence="8" type="primary">Ervk8_1</name>
    <name evidence="8" type="ORF">HELFUL_R14851</name>
</gene>
<dbReference type="GO" id="GO:0035613">
    <property type="term" value="F:RNA stem-loop binding"/>
    <property type="evidence" value="ECO:0007669"/>
    <property type="project" value="TreeGrafter"/>
</dbReference>
<dbReference type="InterPro" id="IPR010661">
    <property type="entry name" value="RVT_thumb"/>
</dbReference>
<feature type="domain" description="Reverse transcriptase thumb" evidence="7">
    <location>
        <begin position="16"/>
        <end position="56"/>
    </location>
</feature>